<reference evidence="1 2" key="1">
    <citation type="submission" date="2023-07" db="EMBL/GenBank/DDBJ databases">
        <title>Sequencing the genomes of 1000 actinobacteria strains.</title>
        <authorList>
            <person name="Klenk H.-P."/>
        </authorList>
    </citation>
    <scope>NUCLEOTIDE SEQUENCE [LARGE SCALE GENOMIC DNA]</scope>
    <source>
        <strain evidence="1 2">DSM 44711</strain>
    </source>
</reference>
<gene>
    <name evidence="1" type="ORF">J2S44_003649</name>
</gene>
<dbReference type="EMBL" id="JAVDYC010000001">
    <property type="protein sequence ID" value="MDR7323399.1"/>
    <property type="molecule type" value="Genomic_DNA"/>
</dbReference>
<organism evidence="1 2">
    <name type="scientific">Catenuloplanes niger</name>
    <dbReference type="NCBI Taxonomy" id="587534"/>
    <lineage>
        <taxon>Bacteria</taxon>
        <taxon>Bacillati</taxon>
        <taxon>Actinomycetota</taxon>
        <taxon>Actinomycetes</taxon>
        <taxon>Micromonosporales</taxon>
        <taxon>Micromonosporaceae</taxon>
        <taxon>Catenuloplanes</taxon>
    </lineage>
</organism>
<sequence length="125" mass="13757">MTDLNLNAIRRRCETATPGPWMTGSYFGARTLGPAVAVISGNLPPIELDPLRNGKADARFIAHARKDVPALLAEVERLSAEVTELRHAAERARPVVEAALRQFDTGSNEDLHELDRAVVKYRGQQ</sequence>
<evidence type="ECO:0000313" key="1">
    <source>
        <dbReference type="EMBL" id="MDR7323399.1"/>
    </source>
</evidence>
<name>A0AAE4CW33_9ACTN</name>
<dbReference type="RefSeq" id="WP_310415220.1">
    <property type="nucleotide sequence ID" value="NZ_JAVDYC010000001.1"/>
</dbReference>
<proteinExistence type="predicted"/>
<evidence type="ECO:0000313" key="2">
    <source>
        <dbReference type="Proteomes" id="UP001183629"/>
    </source>
</evidence>
<comment type="caution">
    <text evidence="1">The sequence shown here is derived from an EMBL/GenBank/DDBJ whole genome shotgun (WGS) entry which is preliminary data.</text>
</comment>
<accession>A0AAE4CW33</accession>
<dbReference type="AlphaFoldDB" id="A0AAE4CW33"/>
<protein>
    <submittedName>
        <fullName evidence="1">Uncharacterized protein</fullName>
    </submittedName>
</protein>
<dbReference type="Proteomes" id="UP001183629">
    <property type="component" value="Unassembled WGS sequence"/>
</dbReference>
<keyword evidence="2" id="KW-1185">Reference proteome</keyword>